<proteinExistence type="predicted"/>
<dbReference type="EMBL" id="HACA01010311">
    <property type="protein sequence ID" value="CDW27672.1"/>
    <property type="molecule type" value="Transcribed_RNA"/>
</dbReference>
<evidence type="ECO:0000313" key="1">
    <source>
        <dbReference type="EMBL" id="CDW27672.1"/>
    </source>
</evidence>
<sequence length="53" mass="5865">MSRNIKYIQAGDFKSATSLNLNILATTRSMCSTNSAHKTIEFFLRCPLNANAV</sequence>
<dbReference type="AlphaFoldDB" id="A0A0K2TPT0"/>
<protein>
    <submittedName>
        <fullName evidence="1">Uncharacterized protein</fullName>
    </submittedName>
</protein>
<accession>A0A0K2TPT0</accession>
<name>A0A0K2TPT0_LEPSM</name>
<organism evidence="1">
    <name type="scientific">Lepeophtheirus salmonis</name>
    <name type="common">Salmon louse</name>
    <name type="synonym">Caligus salmonis</name>
    <dbReference type="NCBI Taxonomy" id="72036"/>
    <lineage>
        <taxon>Eukaryota</taxon>
        <taxon>Metazoa</taxon>
        <taxon>Ecdysozoa</taxon>
        <taxon>Arthropoda</taxon>
        <taxon>Crustacea</taxon>
        <taxon>Multicrustacea</taxon>
        <taxon>Hexanauplia</taxon>
        <taxon>Copepoda</taxon>
        <taxon>Siphonostomatoida</taxon>
        <taxon>Caligidae</taxon>
        <taxon>Lepeophtheirus</taxon>
    </lineage>
</organism>
<reference evidence="1" key="1">
    <citation type="submission" date="2014-05" db="EMBL/GenBank/DDBJ databases">
        <authorList>
            <person name="Chronopoulou M."/>
        </authorList>
    </citation>
    <scope>NUCLEOTIDE SEQUENCE</scope>
    <source>
        <tissue evidence="1">Whole organism</tissue>
    </source>
</reference>